<feature type="region of interest" description="Disordered" evidence="1">
    <location>
        <begin position="123"/>
        <end position="143"/>
    </location>
</feature>
<dbReference type="AlphaFoldDB" id="A0AAV9BEK6"/>
<feature type="compositionally biased region" description="Basic and acidic residues" evidence="1">
    <location>
        <begin position="123"/>
        <end position="137"/>
    </location>
</feature>
<reference evidence="2" key="1">
    <citation type="journal article" date="2023" name="Nat. Commun.">
        <title>Diploid and tetraploid genomes of Acorus and the evolution of monocots.</title>
        <authorList>
            <person name="Ma L."/>
            <person name="Liu K.W."/>
            <person name="Li Z."/>
            <person name="Hsiao Y.Y."/>
            <person name="Qi Y."/>
            <person name="Fu T."/>
            <person name="Tang G.D."/>
            <person name="Zhang D."/>
            <person name="Sun W.H."/>
            <person name="Liu D.K."/>
            <person name="Li Y."/>
            <person name="Chen G.Z."/>
            <person name="Liu X.D."/>
            <person name="Liao X.Y."/>
            <person name="Jiang Y.T."/>
            <person name="Yu X."/>
            <person name="Hao Y."/>
            <person name="Huang J."/>
            <person name="Zhao X.W."/>
            <person name="Ke S."/>
            <person name="Chen Y.Y."/>
            <person name="Wu W.L."/>
            <person name="Hsu J.L."/>
            <person name="Lin Y.F."/>
            <person name="Huang M.D."/>
            <person name="Li C.Y."/>
            <person name="Huang L."/>
            <person name="Wang Z.W."/>
            <person name="Zhao X."/>
            <person name="Zhong W.Y."/>
            <person name="Peng D.H."/>
            <person name="Ahmad S."/>
            <person name="Lan S."/>
            <person name="Zhang J.S."/>
            <person name="Tsai W.C."/>
            <person name="Van de Peer Y."/>
            <person name="Liu Z.J."/>
        </authorList>
    </citation>
    <scope>NUCLEOTIDE SEQUENCE</scope>
    <source>
        <strain evidence="2">SCP</strain>
    </source>
</reference>
<dbReference type="PANTHER" id="PTHR37376:SF1">
    <property type="entry name" value="EXPRESSED PROTEIN"/>
    <property type="match status" value="1"/>
</dbReference>
<keyword evidence="3" id="KW-1185">Reference proteome</keyword>
<dbReference type="EMBL" id="JAUJYN010000003">
    <property type="protein sequence ID" value="KAK1275203.1"/>
    <property type="molecule type" value="Genomic_DNA"/>
</dbReference>
<proteinExistence type="predicted"/>
<organism evidence="2 3">
    <name type="scientific">Acorus gramineus</name>
    <name type="common">Dwarf sweet flag</name>
    <dbReference type="NCBI Taxonomy" id="55184"/>
    <lineage>
        <taxon>Eukaryota</taxon>
        <taxon>Viridiplantae</taxon>
        <taxon>Streptophyta</taxon>
        <taxon>Embryophyta</taxon>
        <taxon>Tracheophyta</taxon>
        <taxon>Spermatophyta</taxon>
        <taxon>Magnoliopsida</taxon>
        <taxon>Liliopsida</taxon>
        <taxon>Acoraceae</taxon>
        <taxon>Acorus</taxon>
    </lineage>
</organism>
<dbReference type="PANTHER" id="PTHR37376">
    <property type="entry name" value="EXPRESSED PROTEIN"/>
    <property type="match status" value="1"/>
</dbReference>
<evidence type="ECO:0000313" key="3">
    <source>
        <dbReference type="Proteomes" id="UP001179952"/>
    </source>
</evidence>
<evidence type="ECO:0000313" key="2">
    <source>
        <dbReference type="EMBL" id="KAK1275203.1"/>
    </source>
</evidence>
<sequence>MQPPKGKNGTPPPIIARAGRLTVFITPPSTPSPTKAPAFPPVKRSPVTPPQVAVKVVPPPVQPPPAQFDKPRSRSSGSVFGFFWDAVSKVQEVHSSMDEYLAEWFGLNQSKYQWALNDYYESKEMGKESTKPKDLVNRRGQSV</sequence>
<accession>A0AAV9BEK6</accession>
<protein>
    <submittedName>
        <fullName evidence="2">Uncharacterized protein</fullName>
    </submittedName>
</protein>
<name>A0AAV9BEK6_ACOGR</name>
<reference evidence="2" key="2">
    <citation type="submission" date="2023-06" db="EMBL/GenBank/DDBJ databases">
        <authorList>
            <person name="Ma L."/>
            <person name="Liu K.-W."/>
            <person name="Li Z."/>
            <person name="Hsiao Y.-Y."/>
            <person name="Qi Y."/>
            <person name="Fu T."/>
            <person name="Tang G."/>
            <person name="Zhang D."/>
            <person name="Sun W.-H."/>
            <person name="Liu D.-K."/>
            <person name="Li Y."/>
            <person name="Chen G.-Z."/>
            <person name="Liu X.-D."/>
            <person name="Liao X.-Y."/>
            <person name="Jiang Y.-T."/>
            <person name="Yu X."/>
            <person name="Hao Y."/>
            <person name="Huang J."/>
            <person name="Zhao X.-W."/>
            <person name="Ke S."/>
            <person name="Chen Y.-Y."/>
            <person name="Wu W.-L."/>
            <person name="Hsu J.-L."/>
            <person name="Lin Y.-F."/>
            <person name="Huang M.-D."/>
            <person name="Li C.-Y."/>
            <person name="Huang L."/>
            <person name="Wang Z.-W."/>
            <person name="Zhao X."/>
            <person name="Zhong W.-Y."/>
            <person name="Peng D.-H."/>
            <person name="Ahmad S."/>
            <person name="Lan S."/>
            <person name="Zhang J.-S."/>
            <person name="Tsai W.-C."/>
            <person name="Van De Peer Y."/>
            <person name="Liu Z.-J."/>
        </authorList>
    </citation>
    <scope>NUCLEOTIDE SEQUENCE</scope>
    <source>
        <strain evidence="2">SCP</strain>
        <tissue evidence="2">Leaves</tissue>
    </source>
</reference>
<comment type="caution">
    <text evidence="2">The sequence shown here is derived from an EMBL/GenBank/DDBJ whole genome shotgun (WGS) entry which is preliminary data.</text>
</comment>
<dbReference type="Proteomes" id="UP001179952">
    <property type="component" value="Unassembled WGS sequence"/>
</dbReference>
<gene>
    <name evidence="2" type="ORF">QJS04_geneDACA004016</name>
</gene>
<dbReference type="Pfam" id="PF14774">
    <property type="entry name" value="FAM177"/>
    <property type="match status" value="1"/>
</dbReference>
<evidence type="ECO:0000256" key="1">
    <source>
        <dbReference type="SAM" id="MobiDB-lite"/>
    </source>
</evidence>
<dbReference type="InterPro" id="IPR028260">
    <property type="entry name" value="FAM177"/>
</dbReference>